<evidence type="ECO:0000313" key="2">
    <source>
        <dbReference type="EMBL" id="MDX3038236.1"/>
    </source>
</evidence>
<dbReference type="RefSeq" id="WP_143110711.1">
    <property type="nucleotide sequence ID" value="NZ_JABXWF010000012.1"/>
</dbReference>
<evidence type="ECO:0000313" key="3">
    <source>
        <dbReference type="Proteomes" id="UP001282474"/>
    </source>
</evidence>
<gene>
    <name evidence="2" type="ORF">PV383_13800</name>
</gene>
<dbReference type="NCBIfam" id="NF041216">
    <property type="entry name" value="CU044_2847_fam"/>
    <property type="match status" value="1"/>
</dbReference>
<keyword evidence="3" id="KW-1185">Reference proteome</keyword>
<comment type="caution">
    <text evidence="2">The sequence shown here is derived from an EMBL/GenBank/DDBJ whole genome shotgun (WGS) entry which is preliminary data.</text>
</comment>
<name>A0ABU4ML96_9ACTN</name>
<protein>
    <submittedName>
        <fullName evidence="2">CU044_2847 family protein</fullName>
    </submittedName>
</protein>
<feature type="domain" description="Trypsin-co-occurring" evidence="1">
    <location>
        <begin position="7"/>
        <end position="107"/>
    </location>
</feature>
<dbReference type="InterPro" id="IPR045794">
    <property type="entry name" value="Trypco1"/>
</dbReference>
<evidence type="ECO:0000259" key="1">
    <source>
        <dbReference type="Pfam" id="PF19493"/>
    </source>
</evidence>
<proteinExistence type="predicted"/>
<dbReference type="EMBL" id="JARAWJ010000008">
    <property type="protein sequence ID" value="MDX3038236.1"/>
    <property type="molecule type" value="Genomic_DNA"/>
</dbReference>
<dbReference type="Pfam" id="PF19493">
    <property type="entry name" value="Trypco1"/>
    <property type="match status" value="1"/>
</dbReference>
<accession>A0ABU4ML96</accession>
<dbReference type="Proteomes" id="UP001282474">
    <property type="component" value="Unassembled WGS sequence"/>
</dbReference>
<sequence length="116" mass="12354">MGRLVEFPTDEGATVLVEVGDRSNGLVTRGISGSGSGAQVSERAQRSFEDAIYRVQPAMHAIVAHIQSAAQSPSEIQIEFGLNLHAEMGAFIAAASATANFNVTLTWLRNEPRPTT</sequence>
<reference evidence="2 3" key="1">
    <citation type="journal article" date="2023" name="Microb. Genom.">
        <title>Mesoterricola silvestris gen. nov., sp. nov., Mesoterricola sediminis sp. nov., Geothrix oryzae sp. nov., Geothrix edaphica sp. nov., Geothrix rubra sp. nov., and Geothrix limicola sp. nov., six novel members of Acidobacteriota isolated from soils.</title>
        <authorList>
            <person name="Weisberg A.J."/>
            <person name="Pearce E."/>
            <person name="Kramer C.G."/>
            <person name="Chang J.H."/>
            <person name="Clarke C.R."/>
        </authorList>
    </citation>
    <scope>NUCLEOTIDE SEQUENCE [LARGE SCALE GENOMIC DNA]</scope>
    <source>
        <strain evidence="2 3">NE20-4-1</strain>
    </source>
</reference>
<organism evidence="2 3">
    <name type="scientific">Streptomyces caniscabiei</name>
    <dbReference type="NCBI Taxonomy" id="2746961"/>
    <lineage>
        <taxon>Bacteria</taxon>
        <taxon>Bacillati</taxon>
        <taxon>Actinomycetota</taxon>
        <taxon>Actinomycetes</taxon>
        <taxon>Kitasatosporales</taxon>
        <taxon>Streptomycetaceae</taxon>
        <taxon>Streptomyces</taxon>
    </lineage>
</organism>